<dbReference type="EnsemblMetazoa" id="HelroT191728">
    <property type="protein sequence ID" value="HelroP191728"/>
    <property type="gene ID" value="HelroG191728"/>
</dbReference>
<feature type="compositionally biased region" description="Basic residues" evidence="8">
    <location>
        <begin position="828"/>
        <end position="850"/>
    </location>
</feature>
<dbReference type="PRINTS" id="PR01097">
    <property type="entry name" value="TRNSRECEPTRP"/>
</dbReference>
<feature type="domain" description="Ion transport" evidence="10">
    <location>
        <begin position="306"/>
        <end position="442"/>
    </location>
</feature>
<dbReference type="Pfam" id="PF00520">
    <property type="entry name" value="Ion_trans"/>
    <property type="match status" value="1"/>
</dbReference>
<feature type="compositionally biased region" description="Basic and acidic residues" evidence="8">
    <location>
        <begin position="984"/>
        <end position="994"/>
    </location>
</feature>
<evidence type="ECO:0000256" key="6">
    <source>
        <dbReference type="ARBA" id="ARBA00023136"/>
    </source>
</evidence>
<feature type="region of interest" description="Disordered" evidence="8">
    <location>
        <begin position="580"/>
        <end position="604"/>
    </location>
</feature>
<dbReference type="CTD" id="20212032"/>
<feature type="region of interest" description="Disordered" evidence="8">
    <location>
        <begin position="1037"/>
        <end position="1080"/>
    </location>
</feature>
<dbReference type="OrthoDB" id="2373987at2759"/>
<dbReference type="RefSeq" id="XP_009017369.1">
    <property type="nucleotide sequence ID" value="XM_009019121.1"/>
</dbReference>
<evidence type="ECO:0000256" key="8">
    <source>
        <dbReference type="SAM" id="MobiDB-lite"/>
    </source>
</evidence>
<dbReference type="eggNOG" id="KOG3609">
    <property type="taxonomic scope" value="Eukaryota"/>
</dbReference>
<dbReference type="GO" id="GO:0070588">
    <property type="term" value="P:calcium ion transmembrane transport"/>
    <property type="evidence" value="ECO:0000318"/>
    <property type="project" value="GO_Central"/>
</dbReference>
<feature type="compositionally biased region" description="Polar residues" evidence="8">
    <location>
        <begin position="1066"/>
        <end position="1080"/>
    </location>
</feature>
<dbReference type="InterPro" id="IPR005821">
    <property type="entry name" value="Ion_trans_dom"/>
</dbReference>
<evidence type="ECO:0000256" key="5">
    <source>
        <dbReference type="ARBA" id="ARBA00023065"/>
    </source>
</evidence>
<keyword evidence="6 9" id="KW-0472">Membrane</keyword>
<dbReference type="EMBL" id="AMQM01004220">
    <property type="status" value="NOT_ANNOTATED_CDS"/>
    <property type="molecule type" value="Genomic_DNA"/>
</dbReference>
<feature type="compositionally biased region" description="Polar residues" evidence="8">
    <location>
        <begin position="889"/>
        <end position="913"/>
    </location>
</feature>
<evidence type="ECO:0000256" key="9">
    <source>
        <dbReference type="SAM" id="Phobius"/>
    </source>
</evidence>
<proteinExistence type="predicted"/>
<accession>T1FT85</accession>
<dbReference type="PANTHER" id="PTHR10117:SF54">
    <property type="entry name" value="TRANSIENT RECEPTOR POTENTIAL-GAMMA PROTEIN"/>
    <property type="match status" value="1"/>
</dbReference>
<name>T1FT85_HELRO</name>
<dbReference type="InParanoid" id="T1FT85"/>
<feature type="compositionally biased region" description="Low complexity" evidence="8">
    <location>
        <begin position="950"/>
        <end position="979"/>
    </location>
</feature>
<evidence type="ECO:0000259" key="10">
    <source>
        <dbReference type="Pfam" id="PF00520"/>
    </source>
</evidence>
<feature type="compositionally biased region" description="Polar residues" evidence="8">
    <location>
        <begin position="998"/>
        <end position="1008"/>
    </location>
</feature>
<dbReference type="GeneID" id="20212032"/>
<dbReference type="PANTHER" id="PTHR10117">
    <property type="entry name" value="TRANSIENT RECEPTOR POTENTIAL CHANNEL"/>
    <property type="match status" value="1"/>
</dbReference>
<protein>
    <recommendedName>
        <fullName evidence="10">Ion transport domain-containing protein</fullName>
    </recommendedName>
</protein>
<evidence type="ECO:0000256" key="1">
    <source>
        <dbReference type="ARBA" id="ARBA00004141"/>
    </source>
</evidence>
<keyword evidence="4 9" id="KW-1133">Transmembrane helix</keyword>
<evidence type="ECO:0000256" key="7">
    <source>
        <dbReference type="ARBA" id="ARBA00023303"/>
    </source>
</evidence>
<reference evidence="13" key="1">
    <citation type="submission" date="2012-12" db="EMBL/GenBank/DDBJ databases">
        <authorList>
            <person name="Hellsten U."/>
            <person name="Grimwood J."/>
            <person name="Chapman J.A."/>
            <person name="Shapiro H."/>
            <person name="Aerts A."/>
            <person name="Otillar R.P."/>
            <person name="Terry A.Y."/>
            <person name="Boore J.L."/>
            <person name="Simakov O."/>
            <person name="Marletaz F."/>
            <person name="Cho S.-J."/>
            <person name="Edsinger-Gonzales E."/>
            <person name="Havlak P."/>
            <person name="Kuo D.-H."/>
            <person name="Larsson T."/>
            <person name="Lv J."/>
            <person name="Arendt D."/>
            <person name="Savage R."/>
            <person name="Osoegawa K."/>
            <person name="de Jong P."/>
            <person name="Lindberg D.R."/>
            <person name="Seaver E.C."/>
            <person name="Weisblat D.A."/>
            <person name="Putnam N.H."/>
            <person name="Grigoriev I.V."/>
            <person name="Rokhsar D.S."/>
        </authorList>
    </citation>
    <scope>NUCLEOTIDE SEQUENCE</scope>
</reference>
<dbReference type="AlphaFoldDB" id="T1FT85"/>
<feature type="compositionally biased region" description="Basic and acidic residues" evidence="8">
    <location>
        <begin position="875"/>
        <end position="886"/>
    </location>
</feature>
<sequence>MISTTTTKFVAHPNCQQHLTSVWYGKEMAFLQSSSHWKKVTCFLYFCFVSYAYEAFVGLEKLASHLLETLIQKLLFVLMIIRKLLQQFCCKPVDKMLMWLVTIPAVPLLCIAYLIYPQSKVCLRLFTCLFVCCETGRIRLKASADVLKLLSTCRFIGYFEGSVGAEVRTGHVTSDGGVVVTDHGSVDDKLNDGLNSGENVMNLSDDEVDGLLKNTFRPCNVHYSLIIYILGMMWVECKQLYKEGMRSYLADSYNCIDFIVLSLYISSYVLRIVVQFHLSRANESFGDLAAKAEKYLRSENFEAFKNLVASTCEEPLSREKYFMRTSRFDWQMNDPEIVSDMLFGLANVWSIARTTYLMPAFEVLGPLQIALGRMMGDIAKVLVLFTLVLMAFMVGLHNLYCYYGSQTYRLFNNETFRTIHASETFQNLWRTLLNLFWSMFGVVPLDSIAIKHPSQIYGSLPQHSFSSTSLSAPSSSLSAPQTFITVASAFATLTQTTLTPHPTLRSLSSSSVDILSSSPSLSSFSPSPFSSSPLYLPFKPPSPPSLFTSAHANATPPAPSIPPLPLSLPLLSPSFQSSSFSKSSKSFSKSSSSSSSSSSSWSSSSSLSWSSPSDASLASHPGSTIIVEGVGLFLFALYHVTVIIVLVNMLIAMMSHSFEAIQGDCDVEWKFARTKLWMSYIIVEDTLPIPFNMLPTLDALKSCCGGFLSHIRGFNGNIVKMLQVICQKKLILRTKSELIQTLNCHVYKLVVGSALSHAVIRAWLYSNAACLKLENYHAPWRHGKLHHTTNADILQRLVRRYLFKLERMKDEINNHHHVHLGDHVHHYDHNHHHDHHHHDHHHDHHDHHNHYGQADRDPTRSTSEMTSSITYVPDYAKDRKESDAKRKTTQSSFGSNQSLVFNFSPSSLVFTQQHGGGSSKPQRTRPPSIRRRRQQHVSCQQLYQLNLQEYQESSEQEQPQQQQHQPQHHLSQQLQQQLHQQKHYSQEQHREQNDLPKQPQQQYTHSTGNNISSPDNNIISRYGNKCSLNGNHNTTITDNNNISTNHNNSTTNSNNSANNNGDSITKIRSSGTSLSSQPPTEKTKIQIEAIIKNINLFQVRLSHVRAITTRRDVLRDDIKHVKRLLLENCKALLSVLSVLESIRVEVKCLETIARLKRENMMKK</sequence>
<comment type="subcellular location">
    <subcellularLocation>
        <location evidence="1">Membrane</location>
        <topology evidence="1">Multi-pass membrane protein</topology>
    </subcellularLocation>
</comment>
<dbReference type="GO" id="GO:0005886">
    <property type="term" value="C:plasma membrane"/>
    <property type="evidence" value="ECO:0000318"/>
    <property type="project" value="GO_Central"/>
</dbReference>
<dbReference type="EMBL" id="KB096457">
    <property type="protein sequence ID" value="ESO04790.1"/>
    <property type="molecule type" value="Genomic_DNA"/>
</dbReference>
<gene>
    <name evidence="12" type="primary">20212032</name>
    <name evidence="11" type="ORF">HELRODRAFT_191728</name>
</gene>
<dbReference type="HOGENOM" id="CLU_274992_0_0_1"/>
<evidence type="ECO:0000256" key="2">
    <source>
        <dbReference type="ARBA" id="ARBA00022448"/>
    </source>
</evidence>
<dbReference type="Proteomes" id="UP000015101">
    <property type="component" value="Unassembled WGS sequence"/>
</dbReference>
<feature type="compositionally biased region" description="Low complexity" evidence="8">
    <location>
        <begin position="1037"/>
        <end position="1064"/>
    </location>
</feature>
<keyword evidence="7" id="KW-0407">Ion channel</keyword>
<reference evidence="11 13" key="2">
    <citation type="journal article" date="2013" name="Nature">
        <title>Insights into bilaterian evolution from three spiralian genomes.</title>
        <authorList>
            <person name="Simakov O."/>
            <person name="Marletaz F."/>
            <person name="Cho S.J."/>
            <person name="Edsinger-Gonzales E."/>
            <person name="Havlak P."/>
            <person name="Hellsten U."/>
            <person name="Kuo D.H."/>
            <person name="Larsson T."/>
            <person name="Lv J."/>
            <person name="Arendt D."/>
            <person name="Savage R."/>
            <person name="Osoegawa K."/>
            <person name="de Jong P."/>
            <person name="Grimwood J."/>
            <person name="Chapman J.A."/>
            <person name="Shapiro H."/>
            <person name="Aerts A."/>
            <person name="Otillar R.P."/>
            <person name="Terry A.Y."/>
            <person name="Boore J.L."/>
            <person name="Grigoriev I.V."/>
            <person name="Lindberg D.R."/>
            <person name="Seaver E.C."/>
            <person name="Weisblat D.A."/>
            <person name="Putnam N.H."/>
            <person name="Rokhsar D.S."/>
        </authorList>
    </citation>
    <scope>NUCLEOTIDE SEQUENCE</scope>
</reference>
<feature type="region of interest" description="Disordered" evidence="8">
    <location>
        <begin position="950"/>
        <end position="1024"/>
    </location>
</feature>
<keyword evidence="5" id="KW-0406">Ion transport</keyword>
<feature type="region of interest" description="Disordered" evidence="8">
    <location>
        <begin position="827"/>
        <end position="937"/>
    </location>
</feature>
<keyword evidence="13" id="KW-1185">Reference proteome</keyword>
<feature type="compositionally biased region" description="Low complexity" evidence="8">
    <location>
        <begin position="1009"/>
        <end position="1020"/>
    </location>
</feature>
<evidence type="ECO:0000256" key="4">
    <source>
        <dbReference type="ARBA" id="ARBA00022989"/>
    </source>
</evidence>
<organism evidence="12 13">
    <name type="scientific">Helobdella robusta</name>
    <name type="common">Californian leech</name>
    <dbReference type="NCBI Taxonomy" id="6412"/>
    <lineage>
        <taxon>Eukaryota</taxon>
        <taxon>Metazoa</taxon>
        <taxon>Spiralia</taxon>
        <taxon>Lophotrochozoa</taxon>
        <taxon>Annelida</taxon>
        <taxon>Clitellata</taxon>
        <taxon>Hirudinea</taxon>
        <taxon>Rhynchobdellida</taxon>
        <taxon>Glossiphoniidae</taxon>
        <taxon>Helobdella</taxon>
    </lineage>
</organism>
<keyword evidence="3 9" id="KW-0812">Transmembrane</keyword>
<dbReference type="GO" id="GO:0034703">
    <property type="term" value="C:cation channel complex"/>
    <property type="evidence" value="ECO:0000318"/>
    <property type="project" value="GO_Central"/>
</dbReference>
<evidence type="ECO:0000256" key="3">
    <source>
        <dbReference type="ARBA" id="ARBA00022692"/>
    </source>
</evidence>
<evidence type="ECO:0000313" key="12">
    <source>
        <dbReference type="EnsemblMetazoa" id="HelroP191728"/>
    </source>
</evidence>
<dbReference type="KEGG" id="hro:HELRODRAFT_191728"/>
<dbReference type="EMBL" id="AMQM01004221">
    <property type="status" value="NOT_ANNOTATED_CDS"/>
    <property type="molecule type" value="Genomic_DNA"/>
</dbReference>
<evidence type="ECO:0000313" key="11">
    <source>
        <dbReference type="EMBL" id="ESO04790.1"/>
    </source>
</evidence>
<dbReference type="STRING" id="6412.T1FT85"/>
<reference evidence="12" key="3">
    <citation type="submission" date="2015-06" db="UniProtKB">
        <authorList>
            <consortium name="EnsemblMetazoa"/>
        </authorList>
    </citation>
    <scope>IDENTIFICATION</scope>
</reference>
<dbReference type="GO" id="GO:0015279">
    <property type="term" value="F:store-operated calcium channel activity"/>
    <property type="evidence" value="ECO:0000318"/>
    <property type="project" value="GO_Central"/>
</dbReference>
<dbReference type="GO" id="GO:0051480">
    <property type="term" value="P:regulation of cytosolic calcium ion concentration"/>
    <property type="evidence" value="ECO:0000318"/>
    <property type="project" value="GO_Central"/>
</dbReference>
<dbReference type="GO" id="GO:0070679">
    <property type="term" value="F:inositol 1,4,5 trisphosphate binding"/>
    <property type="evidence" value="ECO:0000318"/>
    <property type="project" value="GO_Central"/>
</dbReference>
<evidence type="ECO:0000313" key="13">
    <source>
        <dbReference type="Proteomes" id="UP000015101"/>
    </source>
</evidence>
<feature type="transmembrane region" description="Helical" evidence="9">
    <location>
        <begin position="97"/>
        <end position="116"/>
    </location>
</feature>
<dbReference type="InterPro" id="IPR002153">
    <property type="entry name" value="TRPC_channel"/>
</dbReference>
<keyword evidence="2" id="KW-0813">Transport</keyword>
<feature type="transmembrane region" description="Helical" evidence="9">
    <location>
        <begin position="630"/>
        <end position="651"/>
    </location>
</feature>
<feature type="transmembrane region" description="Helical" evidence="9">
    <location>
        <begin position="381"/>
        <end position="400"/>
    </location>
</feature>
<feature type="compositionally biased region" description="Polar residues" evidence="8">
    <location>
        <begin position="860"/>
        <end position="870"/>
    </location>
</feature>